<dbReference type="Proteomes" id="UP000477311">
    <property type="component" value="Unassembled WGS sequence"/>
</dbReference>
<dbReference type="PROSITE" id="PS51371">
    <property type="entry name" value="CBS"/>
    <property type="match status" value="2"/>
</dbReference>
<keyword evidence="3 11" id="KW-0812">Transmembrane</keyword>
<evidence type="ECO:0000256" key="7">
    <source>
        <dbReference type="ARBA" id="ARBA00023173"/>
    </source>
</evidence>
<evidence type="ECO:0000256" key="3">
    <source>
        <dbReference type="ARBA" id="ARBA00022692"/>
    </source>
</evidence>
<evidence type="ECO:0000259" key="12">
    <source>
        <dbReference type="PROSITE" id="PS51371"/>
    </source>
</evidence>
<dbReference type="PANTHER" id="PTHR43427">
    <property type="entry name" value="CHLORIDE CHANNEL PROTEIN CLC-E"/>
    <property type="match status" value="1"/>
</dbReference>
<feature type="domain" description="CBS" evidence="12">
    <location>
        <begin position="482"/>
        <end position="538"/>
    </location>
</feature>
<feature type="domain" description="CBS" evidence="12">
    <location>
        <begin position="547"/>
        <end position="605"/>
    </location>
</feature>
<name>A0A6M1RCQ6_9BACT</name>
<keyword evidence="4 11" id="KW-1133">Transmembrane helix</keyword>
<feature type="transmembrane region" description="Helical" evidence="11">
    <location>
        <begin position="368"/>
        <end position="389"/>
    </location>
</feature>
<evidence type="ECO:0000256" key="9">
    <source>
        <dbReference type="ARBA" id="ARBA00023303"/>
    </source>
</evidence>
<accession>A0A6M1RCQ6</accession>
<feature type="transmembrane region" description="Helical" evidence="11">
    <location>
        <begin position="212"/>
        <end position="232"/>
    </location>
</feature>
<evidence type="ECO:0000256" key="4">
    <source>
        <dbReference type="ARBA" id="ARBA00022989"/>
    </source>
</evidence>
<keyword evidence="14" id="KW-1185">Reference proteome</keyword>
<dbReference type="PANTHER" id="PTHR43427:SF6">
    <property type="entry name" value="CHLORIDE CHANNEL PROTEIN CLC-E"/>
    <property type="match status" value="1"/>
</dbReference>
<reference evidence="13 14" key="1">
    <citation type="submission" date="2020-02" db="EMBL/GenBank/DDBJ databases">
        <title>Draft genome sequence of Limisphaera ngatamarikiensis NGM72.4T, a thermophilic Verrucomicrobia grouped in subdivision 3.</title>
        <authorList>
            <person name="Carere C.R."/>
            <person name="Steen J."/>
            <person name="Hugenholtz P."/>
            <person name="Stott M.B."/>
        </authorList>
    </citation>
    <scope>NUCLEOTIDE SEQUENCE [LARGE SCALE GENOMIC DNA]</scope>
    <source>
        <strain evidence="13 14">NGM72.4</strain>
    </source>
</reference>
<dbReference type="NCBIfam" id="NF002505">
    <property type="entry name" value="PRK01862.1"/>
    <property type="match status" value="1"/>
</dbReference>
<dbReference type="InterPro" id="IPR001807">
    <property type="entry name" value="ClC"/>
</dbReference>
<dbReference type="SUPFAM" id="SSF81340">
    <property type="entry name" value="Clc chloride channel"/>
    <property type="match status" value="1"/>
</dbReference>
<dbReference type="Gene3D" id="1.10.3080.10">
    <property type="entry name" value="Clc chloride channel"/>
    <property type="match status" value="1"/>
</dbReference>
<evidence type="ECO:0000256" key="10">
    <source>
        <dbReference type="PROSITE-ProRule" id="PRU00703"/>
    </source>
</evidence>
<dbReference type="EMBL" id="JAAKYA010000004">
    <property type="protein sequence ID" value="NGO37838.1"/>
    <property type="molecule type" value="Genomic_DNA"/>
</dbReference>
<dbReference type="SMART" id="SM00116">
    <property type="entry name" value="CBS"/>
    <property type="match status" value="2"/>
</dbReference>
<keyword evidence="2" id="KW-0813">Transport</keyword>
<evidence type="ECO:0000256" key="5">
    <source>
        <dbReference type="ARBA" id="ARBA00023065"/>
    </source>
</evidence>
<dbReference type="Pfam" id="PF00571">
    <property type="entry name" value="CBS"/>
    <property type="match status" value="2"/>
</dbReference>
<keyword evidence="9" id="KW-0407">Ion channel</keyword>
<protein>
    <submittedName>
        <fullName evidence="13">ClcB-like voltage-gated chloride channel protein</fullName>
    </submittedName>
</protein>
<proteinExistence type="predicted"/>
<feature type="transmembrane region" description="Helical" evidence="11">
    <location>
        <begin position="177"/>
        <end position="205"/>
    </location>
</feature>
<dbReference type="SUPFAM" id="SSF54631">
    <property type="entry name" value="CBS-domain pair"/>
    <property type="match status" value="1"/>
</dbReference>
<keyword evidence="6 11" id="KW-0472">Membrane</keyword>
<organism evidence="13 14">
    <name type="scientific">Limisphaera ngatamarikiensis</name>
    <dbReference type="NCBI Taxonomy" id="1324935"/>
    <lineage>
        <taxon>Bacteria</taxon>
        <taxon>Pseudomonadati</taxon>
        <taxon>Verrucomicrobiota</taxon>
        <taxon>Verrucomicrobiia</taxon>
        <taxon>Limisphaerales</taxon>
        <taxon>Limisphaeraceae</taxon>
        <taxon>Limisphaera</taxon>
    </lineage>
</organism>
<feature type="transmembrane region" description="Helical" evidence="11">
    <location>
        <begin position="252"/>
        <end position="272"/>
    </location>
</feature>
<comment type="subcellular location">
    <subcellularLocation>
        <location evidence="1">Membrane</location>
        <topology evidence="1">Multi-pass membrane protein</topology>
    </subcellularLocation>
</comment>
<evidence type="ECO:0000256" key="1">
    <source>
        <dbReference type="ARBA" id="ARBA00004141"/>
    </source>
</evidence>
<gene>
    <name evidence="13" type="ORF">G4L39_00255</name>
</gene>
<evidence type="ECO:0000313" key="14">
    <source>
        <dbReference type="Proteomes" id="UP000477311"/>
    </source>
</evidence>
<evidence type="ECO:0000256" key="6">
    <source>
        <dbReference type="ARBA" id="ARBA00023136"/>
    </source>
</evidence>
<evidence type="ECO:0000256" key="2">
    <source>
        <dbReference type="ARBA" id="ARBA00022448"/>
    </source>
</evidence>
<feature type="transmembrane region" description="Helical" evidence="11">
    <location>
        <begin position="340"/>
        <end position="361"/>
    </location>
</feature>
<dbReference type="InterPro" id="IPR000644">
    <property type="entry name" value="CBS_dom"/>
</dbReference>
<keyword evidence="7" id="KW-0869">Chloride channel</keyword>
<dbReference type="CDD" id="cd02205">
    <property type="entry name" value="CBS_pair_SF"/>
    <property type="match status" value="1"/>
</dbReference>
<dbReference type="GO" id="GO:0005254">
    <property type="term" value="F:chloride channel activity"/>
    <property type="evidence" value="ECO:0007669"/>
    <property type="project" value="UniProtKB-KW"/>
</dbReference>
<dbReference type="Pfam" id="PF00654">
    <property type="entry name" value="Voltage_CLC"/>
    <property type="match status" value="1"/>
</dbReference>
<keyword evidence="5" id="KW-0406">Ion transport</keyword>
<feature type="transmembrane region" description="Helical" evidence="11">
    <location>
        <begin position="284"/>
        <end position="304"/>
    </location>
</feature>
<evidence type="ECO:0000313" key="13">
    <source>
        <dbReference type="EMBL" id="NGO37838.1"/>
    </source>
</evidence>
<sequence length="619" mass="66341">MLVRRLPRMLEVLWRRYWRRALQWRERVAPSDETVHLLLAAGVGVIGGLVNLAFHGAIELVRHAVVHRPGDPVEVAELMGPWERVLTPALGGLVAGLILHWGLRWVRARGTTNLLEAVVAGDGRLPFRPSMVRACSSLVSIATGASIGREGGITQLSAMLASKWGQWFEWPPYRLRLLVGCGAAAGIAAAYNAPISGAVFAAWIVLGNFSMLMFAPLVVSAVVASVLSRSFFGIAPWYEVPAVEFTRLGQLPWFLVLGGLCGATGALFLKLLRYAEDQFRRLPWPLYGRMALGGLLVGLIALGYPGVCGNGYLVTNRILHGEFDRLTASWVSGHLGGEGWGLLFLIGLFSAKLLATAVTVGSGAVGGVFTPTLFVGAAVGAAFGLTLHLAGVGEELPLSSYAVVGMGSVLAATTRSPLLAMVLVFEISLNYSIMPPLMLGCAVATLVAGRLHPDSVYTESLRARGLEAATEVTLDRRVGDLMREPVPPVRETATLQEMAQRFLTRANNFLPVVDGENRLVGVVALHDLKPFLNAGEELRAVIAYDVMRPPPPCLTPNQTLFEALPVVLRSEQQHIPVVKSASDPRLVGALVRAEVLGLVSEAMARSSEAHLAPTGDGRR</sequence>
<dbReference type="InterPro" id="IPR050368">
    <property type="entry name" value="ClC-type_chloride_channel"/>
</dbReference>
<feature type="transmembrane region" description="Helical" evidence="11">
    <location>
        <begin position="401"/>
        <end position="425"/>
    </location>
</feature>
<dbReference type="InterPro" id="IPR014743">
    <property type="entry name" value="Cl-channel_core"/>
</dbReference>
<dbReference type="GO" id="GO:0034707">
    <property type="term" value="C:chloride channel complex"/>
    <property type="evidence" value="ECO:0007669"/>
    <property type="project" value="UniProtKB-KW"/>
</dbReference>
<keyword evidence="8" id="KW-0868">Chloride</keyword>
<dbReference type="CDD" id="cd00400">
    <property type="entry name" value="Voltage_gated_ClC"/>
    <property type="match status" value="1"/>
</dbReference>
<evidence type="ECO:0000256" key="11">
    <source>
        <dbReference type="SAM" id="Phobius"/>
    </source>
</evidence>
<dbReference type="Gene3D" id="3.10.580.10">
    <property type="entry name" value="CBS-domain"/>
    <property type="match status" value="1"/>
</dbReference>
<keyword evidence="10" id="KW-0129">CBS domain</keyword>
<dbReference type="PRINTS" id="PR00762">
    <property type="entry name" value="CLCHANNEL"/>
</dbReference>
<dbReference type="InterPro" id="IPR046342">
    <property type="entry name" value="CBS_dom_sf"/>
</dbReference>
<dbReference type="AlphaFoldDB" id="A0A6M1RCQ6"/>
<evidence type="ECO:0000256" key="8">
    <source>
        <dbReference type="ARBA" id="ARBA00023214"/>
    </source>
</evidence>
<comment type="caution">
    <text evidence="13">The sequence shown here is derived from an EMBL/GenBank/DDBJ whole genome shotgun (WGS) entry which is preliminary data.</text>
</comment>